<proteinExistence type="inferred from homology"/>
<dbReference type="PROSITE" id="PS00571">
    <property type="entry name" value="AMIDASES"/>
    <property type="match status" value="1"/>
</dbReference>
<sequence length="479" mass="52227">MVLPYPPYTSSPYLAKTPRCIDYFKMYRLSIRDLLDGFSDGTLSCEAYTRRVIQRAQDLKVFNHFVSMDTDRMLKNAQEADARYKSKTNRPLEGILIAMKDNIDIQGQVTGAGTPGLAGLKAKHTAEVARRLFDAGAIPAGRTVMHELARGSSTTNPYTGDSHNFHNFDYTCGGSSGGSAGAVAADIVPAALGTDTAGSIRIPASYSGVYGLRPTSKRWPSNYGLKFTHLRDSVGPLARSLEDIAILDQVMTGEEAHPELLPTEIRIGVPRSHFWEGLDPEVKECAEQFLVSVKEKGFVVIEQGGIPGLAEIFRDYLHPSINHEIVAILQEYIQYHGHNVTMADIAEKIATPVVKEGFGKAMNNPPSEEVVQSAMEARDKLIHDVQKYFQDHRLDCILMPASKIPAPTLSAFKSEKAGELLVIVENHDCANVCNNPSLVIPGGYSRASGVPFGMQIEGLSGSDSRLIAVARAIQNALQL</sequence>
<dbReference type="PANTHER" id="PTHR11895">
    <property type="entry name" value="TRANSAMIDASE"/>
    <property type="match status" value="1"/>
</dbReference>
<evidence type="ECO:0000259" key="2">
    <source>
        <dbReference type="Pfam" id="PF01425"/>
    </source>
</evidence>
<dbReference type="RefSeq" id="XP_038047709.1">
    <property type="nucleotide sequence ID" value="XM_038191781.1"/>
</dbReference>
<protein>
    <recommendedName>
        <fullName evidence="2">Amidase domain-containing protein</fullName>
    </recommendedName>
</protein>
<dbReference type="InterPro" id="IPR023631">
    <property type="entry name" value="Amidase_dom"/>
</dbReference>
<keyword evidence="4" id="KW-1185">Reference proteome</keyword>
<evidence type="ECO:0000313" key="4">
    <source>
        <dbReference type="Proteomes" id="UP000887568"/>
    </source>
</evidence>
<dbReference type="OMA" id="YQHHFNT"/>
<accession>A0A913Z7P7</accession>
<evidence type="ECO:0000313" key="3">
    <source>
        <dbReference type="EnsemblMetazoa" id="XP_038047709.1"/>
    </source>
</evidence>
<dbReference type="InterPro" id="IPR020556">
    <property type="entry name" value="Amidase_CS"/>
</dbReference>
<dbReference type="Gene3D" id="3.90.1300.10">
    <property type="entry name" value="Amidase signature (AS) domain"/>
    <property type="match status" value="1"/>
</dbReference>
<evidence type="ECO:0000256" key="1">
    <source>
        <dbReference type="ARBA" id="ARBA00009199"/>
    </source>
</evidence>
<reference evidence="3" key="1">
    <citation type="submission" date="2022-11" db="UniProtKB">
        <authorList>
            <consortium name="EnsemblMetazoa"/>
        </authorList>
    </citation>
    <scope>IDENTIFICATION</scope>
</reference>
<dbReference type="InterPro" id="IPR036928">
    <property type="entry name" value="AS_sf"/>
</dbReference>
<dbReference type="PANTHER" id="PTHR11895:SF151">
    <property type="entry name" value="GLUTAMYL-TRNA(GLN) AMIDOTRANSFERASE SUBUNIT A"/>
    <property type="match status" value="1"/>
</dbReference>
<dbReference type="InterPro" id="IPR000120">
    <property type="entry name" value="Amidase"/>
</dbReference>
<dbReference type="AlphaFoldDB" id="A0A913Z7P7"/>
<dbReference type="SUPFAM" id="SSF75304">
    <property type="entry name" value="Amidase signature (AS) enzymes"/>
    <property type="match status" value="1"/>
</dbReference>
<dbReference type="GO" id="GO:0003824">
    <property type="term" value="F:catalytic activity"/>
    <property type="evidence" value="ECO:0007669"/>
    <property type="project" value="InterPro"/>
</dbReference>
<dbReference type="GeneID" id="119721824"/>
<organism evidence="3 4">
    <name type="scientific">Patiria miniata</name>
    <name type="common">Bat star</name>
    <name type="synonym">Asterina miniata</name>
    <dbReference type="NCBI Taxonomy" id="46514"/>
    <lineage>
        <taxon>Eukaryota</taxon>
        <taxon>Metazoa</taxon>
        <taxon>Echinodermata</taxon>
        <taxon>Eleutherozoa</taxon>
        <taxon>Asterozoa</taxon>
        <taxon>Asteroidea</taxon>
        <taxon>Valvatacea</taxon>
        <taxon>Valvatida</taxon>
        <taxon>Asterinidae</taxon>
        <taxon>Patiria</taxon>
    </lineage>
</organism>
<dbReference type="EnsemblMetazoa" id="XM_038191781.1">
    <property type="protein sequence ID" value="XP_038047709.1"/>
    <property type="gene ID" value="LOC119721824"/>
</dbReference>
<name>A0A913Z7P7_PATMI</name>
<dbReference type="OrthoDB" id="421993at2759"/>
<dbReference type="Pfam" id="PF01425">
    <property type="entry name" value="Amidase"/>
    <property type="match status" value="1"/>
</dbReference>
<feature type="domain" description="Amidase" evidence="2">
    <location>
        <begin position="49"/>
        <end position="466"/>
    </location>
</feature>
<dbReference type="Proteomes" id="UP000887568">
    <property type="component" value="Unplaced"/>
</dbReference>
<comment type="similarity">
    <text evidence="1">Belongs to the amidase family.</text>
</comment>